<dbReference type="Proteomes" id="UP001221142">
    <property type="component" value="Unassembled WGS sequence"/>
</dbReference>
<feature type="region of interest" description="Disordered" evidence="1">
    <location>
        <begin position="30"/>
        <end position="110"/>
    </location>
</feature>
<feature type="compositionally biased region" description="Polar residues" evidence="1">
    <location>
        <begin position="30"/>
        <end position="50"/>
    </location>
</feature>
<comment type="caution">
    <text evidence="2">The sequence shown here is derived from an EMBL/GenBank/DDBJ whole genome shotgun (WGS) entry which is preliminary data.</text>
</comment>
<dbReference type="AlphaFoldDB" id="A0AAD7CIJ4"/>
<protein>
    <submittedName>
        <fullName evidence="2">Uncharacterized protein</fullName>
    </submittedName>
</protein>
<organism evidence="2 3">
    <name type="scientific">Roridomyces roridus</name>
    <dbReference type="NCBI Taxonomy" id="1738132"/>
    <lineage>
        <taxon>Eukaryota</taxon>
        <taxon>Fungi</taxon>
        <taxon>Dikarya</taxon>
        <taxon>Basidiomycota</taxon>
        <taxon>Agaricomycotina</taxon>
        <taxon>Agaricomycetes</taxon>
        <taxon>Agaricomycetidae</taxon>
        <taxon>Agaricales</taxon>
        <taxon>Marasmiineae</taxon>
        <taxon>Mycenaceae</taxon>
        <taxon>Roridomyces</taxon>
    </lineage>
</organism>
<evidence type="ECO:0000313" key="3">
    <source>
        <dbReference type="Proteomes" id="UP001221142"/>
    </source>
</evidence>
<evidence type="ECO:0000313" key="2">
    <source>
        <dbReference type="EMBL" id="KAJ7647983.1"/>
    </source>
</evidence>
<feature type="compositionally biased region" description="Basic and acidic residues" evidence="1">
    <location>
        <begin position="92"/>
        <end position="110"/>
    </location>
</feature>
<name>A0AAD7CIJ4_9AGAR</name>
<reference evidence="2" key="1">
    <citation type="submission" date="2023-03" db="EMBL/GenBank/DDBJ databases">
        <title>Massive genome expansion in bonnet fungi (Mycena s.s.) driven by repeated elements and novel gene families across ecological guilds.</title>
        <authorList>
            <consortium name="Lawrence Berkeley National Laboratory"/>
            <person name="Harder C.B."/>
            <person name="Miyauchi S."/>
            <person name="Viragh M."/>
            <person name="Kuo A."/>
            <person name="Thoen E."/>
            <person name="Andreopoulos B."/>
            <person name="Lu D."/>
            <person name="Skrede I."/>
            <person name="Drula E."/>
            <person name="Henrissat B."/>
            <person name="Morin E."/>
            <person name="Kohler A."/>
            <person name="Barry K."/>
            <person name="LaButti K."/>
            <person name="Morin E."/>
            <person name="Salamov A."/>
            <person name="Lipzen A."/>
            <person name="Mereny Z."/>
            <person name="Hegedus B."/>
            <person name="Baldrian P."/>
            <person name="Stursova M."/>
            <person name="Weitz H."/>
            <person name="Taylor A."/>
            <person name="Grigoriev I.V."/>
            <person name="Nagy L.G."/>
            <person name="Martin F."/>
            <person name="Kauserud H."/>
        </authorList>
    </citation>
    <scope>NUCLEOTIDE SEQUENCE</scope>
    <source>
        <strain evidence="2">9284</strain>
    </source>
</reference>
<accession>A0AAD7CIJ4</accession>
<dbReference type="PANTHER" id="PTHR34776">
    <property type="entry name" value="F17F16.3 PROTEIN"/>
    <property type="match status" value="1"/>
</dbReference>
<gene>
    <name evidence="2" type="ORF">FB45DRAFT_211858</name>
</gene>
<evidence type="ECO:0000256" key="1">
    <source>
        <dbReference type="SAM" id="MobiDB-lite"/>
    </source>
</evidence>
<dbReference type="PANTHER" id="PTHR34776:SF1">
    <property type="entry name" value="F17F16.3 PROTEIN"/>
    <property type="match status" value="1"/>
</dbReference>
<feature type="compositionally biased region" description="Basic and acidic residues" evidence="1">
    <location>
        <begin position="65"/>
        <end position="75"/>
    </location>
</feature>
<proteinExistence type="predicted"/>
<keyword evidence="3" id="KW-1185">Reference proteome</keyword>
<dbReference type="EMBL" id="JARKIF010000002">
    <property type="protein sequence ID" value="KAJ7647983.1"/>
    <property type="molecule type" value="Genomic_DNA"/>
</dbReference>
<sequence length="430" mass="46891">MYSLRPELSAAGIDFFFALACVSRDPKWSSQEMTMSSPCHLNPTRMVTTRKQAEKGEAAEAPDNLSKRPAPDDSALKPTSPAPPGETEDGEPPTKKVKIETPEEESARRDEYVRQIGTTERGHIYFFFRPRVQTDNPSSIDDVKNLHMLLVPRPPKFSTDDGVQAPVEASEDMELVQRGADAVPASALLDDVEQHYRMIAIGKKTLPDPDARRGKRKESFWATVTGVGDDLNSLEKGMGEKTYETKTRGTRHDPPARLAARGCYALVNAEAPTPSQETTYLGYALSHPTAADFGPVQTALGLQRAAAFILQVKNPQAEASDVGPSTNKHVAYPPEIMNGVFGRGTRGREPAGLRFAPCAVPEMLDQSGTELLLIAVRGSEEGLEESLGEGRGEAMTEASEVDQELTVGEIFRELWGEDGEIPEALSGEWI</sequence>